<dbReference type="Proteomes" id="UP000653472">
    <property type="component" value="Unassembled WGS sequence"/>
</dbReference>
<comment type="caution">
    <text evidence="1">The sequence shown here is derived from an EMBL/GenBank/DDBJ whole genome shotgun (WGS) entry which is preliminary data.</text>
</comment>
<organism evidence="1 2">
    <name type="scientific">Solimonas marina</name>
    <dbReference type="NCBI Taxonomy" id="2714601"/>
    <lineage>
        <taxon>Bacteria</taxon>
        <taxon>Pseudomonadati</taxon>
        <taxon>Pseudomonadota</taxon>
        <taxon>Gammaproteobacteria</taxon>
        <taxon>Nevskiales</taxon>
        <taxon>Nevskiaceae</taxon>
        <taxon>Solimonas</taxon>
    </lineage>
</organism>
<dbReference type="Pfam" id="PF08850">
    <property type="entry name" value="DUF1820"/>
    <property type="match status" value="1"/>
</dbReference>
<evidence type="ECO:0000313" key="1">
    <source>
        <dbReference type="EMBL" id="NKF23897.1"/>
    </source>
</evidence>
<keyword evidence="2" id="KW-1185">Reference proteome</keyword>
<reference evidence="1" key="1">
    <citation type="submission" date="2020-03" db="EMBL/GenBank/DDBJ databases">
        <title>Solimonas marina sp. nov., isolated from deep seawater of the Pacific Ocean.</title>
        <authorList>
            <person name="Liu X."/>
            <person name="Lai Q."/>
            <person name="Sun F."/>
            <person name="Gai Y."/>
            <person name="Li G."/>
            <person name="Shao Z."/>
        </authorList>
    </citation>
    <scope>NUCLEOTIDE SEQUENCE</scope>
    <source>
        <strain evidence="1">C16B3</strain>
    </source>
</reference>
<dbReference type="AlphaFoldDB" id="A0A969WB29"/>
<accession>A0A969WB29</accession>
<dbReference type="EMBL" id="JAAVXB010000010">
    <property type="protein sequence ID" value="NKF23897.1"/>
    <property type="molecule type" value="Genomic_DNA"/>
</dbReference>
<evidence type="ECO:0000313" key="2">
    <source>
        <dbReference type="Proteomes" id="UP000653472"/>
    </source>
</evidence>
<sequence length="111" mass="12517">MAGKQRLYRISFMNQGQRYELYAREVSHGTMLGFVEVGKLVFGEKTSLLVDTSEERLKQEFADVDRFYVPVHAIVRIDEVKKAGPVRVIDGEGGSKVTPLPFYTFGSDGKK</sequence>
<gene>
    <name evidence="1" type="ORF">G7Y82_16405</name>
</gene>
<name>A0A969WB29_9GAMM</name>
<dbReference type="InterPro" id="IPR014949">
    <property type="entry name" value="DUF1820"/>
</dbReference>
<dbReference type="RefSeq" id="WP_168149215.1">
    <property type="nucleotide sequence ID" value="NZ_JAAVXB010000010.1"/>
</dbReference>
<proteinExistence type="predicted"/>
<protein>
    <submittedName>
        <fullName evidence="1">DUF1820 family protein</fullName>
    </submittedName>
</protein>